<keyword evidence="1" id="KW-0732">Signal</keyword>
<accession>A0A0A9DW57</accession>
<feature type="signal peptide" evidence="1">
    <location>
        <begin position="1"/>
        <end position="17"/>
    </location>
</feature>
<evidence type="ECO:0000313" key="2">
    <source>
        <dbReference type="EMBL" id="JAD90933.1"/>
    </source>
</evidence>
<evidence type="ECO:0000256" key="1">
    <source>
        <dbReference type="SAM" id="SignalP"/>
    </source>
</evidence>
<sequence>MSSGLFMLLKKLELVLLSRMVDLLDQKVDHQQQPHHRPGRRCTGFQLIILSPPELLVVAHVTLLH</sequence>
<reference evidence="2" key="2">
    <citation type="journal article" date="2015" name="Data Brief">
        <title>Shoot transcriptome of the giant reed, Arundo donax.</title>
        <authorList>
            <person name="Barrero R.A."/>
            <person name="Guerrero F.D."/>
            <person name="Moolhuijzen P."/>
            <person name="Goolsby J.A."/>
            <person name="Tidwell J."/>
            <person name="Bellgard S.E."/>
            <person name="Bellgard M.I."/>
        </authorList>
    </citation>
    <scope>NUCLEOTIDE SEQUENCE</scope>
    <source>
        <tissue evidence="2">Shoot tissue taken approximately 20 cm above the soil surface</tissue>
    </source>
</reference>
<protein>
    <submittedName>
        <fullName evidence="2">Uncharacterized protein</fullName>
    </submittedName>
</protein>
<reference evidence="2" key="1">
    <citation type="submission" date="2014-09" db="EMBL/GenBank/DDBJ databases">
        <authorList>
            <person name="Magalhaes I.L.F."/>
            <person name="Oliveira U."/>
            <person name="Santos F.R."/>
            <person name="Vidigal T.H.D.A."/>
            <person name="Brescovit A.D."/>
            <person name="Santos A.J."/>
        </authorList>
    </citation>
    <scope>NUCLEOTIDE SEQUENCE</scope>
    <source>
        <tissue evidence="2">Shoot tissue taken approximately 20 cm above the soil surface</tissue>
    </source>
</reference>
<feature type="chain" id="PRO_5002061618" evidence="1">
    <location>
        <begin position="18"/>
        <end position="65"/>
    </location>
</feature>
<dbReference type="AlphaFoldDB" id="A0A0A9DW57"/>
<organism evidence="2">
    <name type="scientific">Arundo donax</name>
    <name type="common">Giant reed</name>
    <name type="synonym">Donax arundinaceus</name>
    <dbReference type="NCBI Taxonomy" id="35708"/>
    <lineage>
        <taxon>Eukaryota</taxon>
        <taxon>Viridiplantae</taxon>
        <taxon>Streptophyta</taxon>
        <taxon>Embryophyta</taxon>
        <taxon>Tracheophyta</taxon>
        <taxon>Spermatophyta</taxon>
        <taxon>Magnoliopsida</taxon>
        <taxon>Liliopsida</taxon>
        <taxon>Poales</taxon>
        <taxon>Poaceae</taxon>
        <taxon>PACMAD clade</taxon>
        <taxon>Arundinoideae</taxon>
        <taxon>Arundineae</taxon>
        <taxon>Arundo</taxon>
    </lineage>
</organism>
<proteinExistence type="predicted"/>
<name>A0A0A9DW57_ARUDO</name>
<dbReference type="EMBL" id="GBRH01206962">
    <property type="protein sequence ID" value="JAD90933.1"/>
    <property type="molecule type" value="Transcribed_RNA"/>
</dbReference>